<dbReference type="Proteomes" id="UP000597444">
    <property type="component" value="Unassembled WGS sequence"/>
</dbReference>
<comment type="caution">
    <text evidence="1">The sequence shown here is derived from an EMBL/GenBank/DDBJ whole genome shotgun (WGS) entry which is preliminary data.</text>
</comment>
<dbReference type="AlphaFoldDB" id="A0A8J3ILF2"/>
<accession>A0A8J3ILF2</accession>
<reference evidence="1" key="1">
    <citation type="submission" date="2020-10" db="EMBL/GenBank/DDBJ databases">
        <title>Taxonomic study of unclassified bacteria belonging to the class Ktedonobacteria.</title>
        <authorList>
            <person name="Yabe S."/>
            <person name="Wang C.M."/>
            <person name="Zheng Y."/>
            <person name="Sakai Y."/>
            <person name="Cavaletti L."/>
            <person name="Monciardini P."/>
            <person name="Donadio S."/>
        </authorList>
    </citation>
    <scope>NUCLEOTIDE SEQUENCE</scope>
    <source>
        <strain evidence="1">ID150040</strain>
    </source>
</reference>
<name>A0A8J3ILF2_9CHLR</name>
<gene>
    <name evidence="1" type="ORF">KSF_023890</name>
</gene>
<proteinExistence type="predicted"/>
<evidence type="ECO:0000313" key="1">
    <source>
        <dbReference type="EMBL" id="GHO92341.1"/>
    </source>
</evidence>
<sequence>MKSSGGRGDHKGVLPSCQHVLDPFVLARHTLMAALPLAAREVYC</sequence>
<keyword evidence="2" id="KW-1185">Reference proteome</keyword>
<protein>
    <submittedName>
        <fullName evidence="1">Uncharacterized protein</fullName>
    </submittedName>
</protein>
<evidence type="ECO:0000313" key="2">
    <source>
        <dbReference type="Proteomes" id="UP000597444"/>
    </source>
</evidence>
<dbReference type="EMBL" id="BNJK01000001">
    <property type="protein sequence ID" value="GHO92341.1"/>
    <property type="molecule type" value="Genomic_DNA"/>
</dbReference>
<organism evidence="1 2">
    <name type="scientific">Reticulibacter mediterranei</name>
    <dbReference type="NCBI Taxonomy" id="2778369"/>
    <lineage>
        <taxon>Bacteria</taxon>
        <taxon>Bacillati</taxon>
        <taxon>Chloroflexota</taxon>
        <taxon>Ktedonobacteria</taxon>
        <taxon>Ktedonobacterales</taxon>
        <taxon>Reticulibacteraceae</taxon>
        <taxon>Reticulibacter</taxon>
    </lineage>
</organism>